<sequence length="97" mass="10918">MIYEGAPEPMSAPYVHHVVDGDTLCLGQEKEGEGAHNEEPYGEEEEDAKLESAEHREERLRDDELEEHIGKHCHALRCRSDVLREDLAGNEPCQGPP</sequence>
<feature type="compositionally biased region" description="Basic and acidic residues" evidence="1">
    <location>
        <begin position="28"/>
        <end position="39"/>
    </location>
</feature>
<evidence type="ECO:0000313" key="3">
    <source>
        <dbReference type="Proteomes" id="UP000886520"/>
    </source>
</evidence>
<keyword evidence="3" id="KW-1185">Reference proteome</keyword>
<proteinExistence type="predicted"/>
<evidence type="ECO:0000313" key="2">
    <source>
        <dbReference type="EMBL" id="KAI5076050.1"/>
    </source>
</evidence>
<evidence type="ECO:0000256" key="1">
    <source>
        <dbReference type="SAM" id="MobiDB-lite"/>
    </source>
</evidence>
<dbReference type="EMBL" id="JABFUD020000008">
    <property type="protein sequence ID" value="KAI5076050.1"/>
    <property type="molecule type" value="Genomic_DNA"/>
</dbReference>
<gene>
    <name evidence="2" type="ORF">GOP47_0008115</name>
</gene>
<protein>
    <submittedName>
        <fullName evidence="2">Uncharacterized protein</fullName>
    </submittedName>
</protein>
<dbReference type="AlphaFoldDB" id="A0A9D4UXM3"/>
<dbReference type="Proteomes" id="UP000886520">
    <property type="component" value="Chromosome 8"/>
</dbReference>
<feature type="compositionally biased region" description="Basic and acidic residues" evidence="1">
    <location>
        <begin position="49"/>
        <end position="63"/>
    </location>
</feature>
<organism evidence="2 3">
    <name type="scientific">Adiantum capillus-veneris</name>
    <name type="common">Maidenhair fern</name>
    <dbReference type="NCBI Taxonomy" id="13818"/>
    <lineage>
        <taxon>Eukaryota</taxon>
        <taxon>Viridiplantae</taxon>
        <taxon>Streptophyta</taxon>
        <taxon>Embryophyta</taxon>
        <taxon>Tracheophyta</taxon>
        <taxon>Polypodiopsida</taxon>
        <taxon>Polypodiidae</taxon>
        <taxon>Polypodiales</taxon>
        <taxon>Pteridineae</taxon>
        <taxon>Pteridaceae</taxon>
        <taxon>Vittarioideae</taxon>
        <taxon>Adiantum</taxon>
    </lineage>
</organism>
<accession>A0A9D4UXM3</accession>
<feature type="region of interest" description="Disordered" evidence="1">
    <location>
        <begin position="25"/>
        <end position="63"/>
    </location>
</feature>
<reference evidence="2" key="1">
    <citation type="submission" date="2021-01" db="EMBL/GenBank/DDBJ databases">
        <title>Adiantum capillus-veneris genome.</title>
        <authorList>
            <person name="Fang Y."/>
            <person name="Liao Q."/>
        </authorList>
    </citation>
    <scope>NUCLEOTIDE SEQUENCE</scope>
    <source>
        <strain evidence="2">H3</strain>
        <tissue evidence="2">Leaf</tissue>
    </source>
</reference>
<name>A0A9D4UXM3_ADICA</name>
<comment type="caution">
    <text evidence="2">The sequence shown here is derived from an EMBL/GenBank/DDBJ whole genome shotgun (WGS) entry which is preliminary data.</text>
</comment>